<reference evidence="1 2" key="1">
    <citation type="submission" date="2019-02" db="EMBL/GenBank/DDBJ databases">
        <title>Deep-cultivation of Planctomycetes and their phenomic and genomic characterization uncovers novel biology.</title>
        <authorList>
            <person name="Wiegand S."/>
            <person name="Jogler M."/>
            <person name="Boedeker C."/>
            <person name="Pinto D."/>
            <person name="Vollmers J."/>
            <person name="Rivas-Marin E."/>
            <person name="Kohn T."/>
            <person name="Peeters S.H."/>
            <person name="Heuer A."/>
            <person name="Rast P."/>
            <person name="Oberbeckmann S."/>
            <person name="Bunk B."/>
            <person name="Jeske O."/>
            <person name="Meyerdierks A."/>
            <person name="Storesund J.E."/>
            <person name="Kallscheuer N."/>
            <person name="Luecker S."/>
            <person name="Lage O.M."/>
            <person name="Pohl T."/>
            <person name="Merkel B.J."/>
            <person name="Hornburger P."/>
            <person name="Mueller R.-W."/>
            <person name="Bruemmer F."/>
            <person name="Labrenz M."/>
            <person name="Spormann A.M."/>
            <person name="Op den Camp H."/>
            <person name="Overmann J."/>
            <person name="Amann R."/>
            <person name="Jetten M.S.M."/>
            <person name="Mascher T."/>
            <person name="Medema M.H."/>
            <person name="Devos D.P."/>
            <person name="Kaster A.-K."/>
            <person name="Ovreas L."/>
            <person name="Rohde M."/>
            <person name="Galperin M.Y."/>
            <person name="Jogler C."/>
        </authorList>
    </citation>
    <scope>NUCLEOTIDE SEQUENCE [LARGE SCALE GENOMIC DNA]</scope>
    <source>
        <strain evidence="1 2">HG15A2</strain>
    </source>
</reference>
<dbReference type="KEGG" id="amob:HG15A2_36960"/>
<proteinExistence type="predicted"/>
<evidence type="ECO:0000313" key="2">
    <source>
        <dbReference type="Proteomes" id="UP000319852"/>
    </source>
</evidence>
<accession>A0A517MZP9</accession>
<sequence length="61" mass="6837">MGQRQEDFLGRSLPLTHCSADTRVATWVTMLITQTMKDARGRVTLLLWGLSIGFQDLVEDG</sequence>
<dbReference type="EMBL" id="CP036263">
    <property type="protein sequence ID" value="QDT00360.1"/>
    <property type="molecule type" value="Genomic_DNA"/>
</dbReference>
<name>A0A517MZP9_9BACT</name>
<dbReference type="Proteomes" id="UP000319852">
    <property type="component" value="Chromosome"/>
</dbReference>
<evidence type="ECO:0000313" key="1">
    <source>
        <dbReference type="EMBL" id="QDT00360.1"/>
    </source>
</evidence>
<keyword evidence="2" id="KW-1185">Reference proteome</keyword>
<organism evidence="1 2">
    <name type="scientific">Adhaeretor mobilis</name>
    <dbReference type="NCBI Taxonomy" id="1930276"/>
    <lineage>
        <taxon>Bacteria</taxon>
        <taxon>Pseudomonadati</taxon>
        <taxon>Planctomycetota</taxon>
        <taxon>Planctomycetia</taxon>
        <taxon>Pirellulales</taxon>
        <taxon>Lacipirellulaceae</taxon>
        <taxon>Adhaeretor</taxon>
    </lineage>
</organism>
<gene>
    <name evidence="1" type="ORF">HG15A2_36960</name>
</gene>
<dbReference type="AlphaFoldDB" id="A0A517MZP9"/>
<protein>
    <submittedName>
        <fullName evidence="1">Uncharacterized protein</fullName>
    </submittedName>
</protein>